<gene>
    <name evidence="1" type="ORF">PG996_007772</name>
</gene>
<accession>A0ABR1UW13</accession>
<evidence type="ECO:0000313" key="2">
    <source>
        <dbReference type="Proteomes" id="UP001446871"/>
    </source>
</evidence>
<comment type="caution">
    <text evidence="1">The sequence shown here is derived from an EMBL/GenBank/DDBJ whole genome shotgun (WGS) entry which is preliminary data.</text>
</comment>
<reference evidence="1 2" key="1">
    <citation type="submission" date="2023-01" db="EMBL/GenBank/DDBJ databases">
        <title>Analysis of 21 Apiospora genomes using comparative genomics revels a genus with tremendous synthesis potential of carbohydrate active enzymes and secondary metabolites.</title>
        <authorList>
            <person name="Sorensen T."/>
        </authorList>
    </citation>
    <scope>NUCLEOTIDE SEQUENCE [LARGE SCALE GENOMIC DNA]</scope>
    <source>
        <strain evidence="1 2">CBS 83171</strain>
    </source>
</reference>
<proteinExistence type="predicted"/>
<protein>
    <submittedName>
        <fullName evidence="1">Uncharacterized protein</fullName>
    </submittedName>
</protein>
<dbReference type="Proteomes" id="UP001446871">
    <property type="component" value="Unassembled WGS sequence"/>
</dbReference>
<dbReference type="EMBL" id="JAQQWM010000005">
    <property type="protein sequence ID" value="KAK8063120.1"/>
    <property type="molecule type" value="Genomic_DNA"/>
</dbReference>
<evidence type="ECO:0000313" key="1">
    <source>
        <dbReference type="EMBL" id="KAK8063120.1"/>
    </source>
</evidence>
<keyword evidence="2" id="KW-1185">Reference proteome</keyword>
<organism evidence="1 2">
    <name type="scientific">Apiospora saccharicola</name>
    <dbReference type="NCBI Taxonomy" id="335842"/>
    <lineage>
        <taxon>Eukaryota</taxon>
        <taxon>Fungi</taxon>
        <taxon>Dikarya</taxon>
        <taxon>Ascomycota</taxon>
        <taxon>Pezizomycotina</taxon>
        <taxon>Sordariomycetes</taxon>
        <taxon>Xylariomycetidae</taxon>
        <taxon>Amphisphaeriales</taxon>
        <taxon>Apiosporaceae</taxon>
        <taxon>Apiospora</taxon>
    </lineage>
</organism>
<name>A0ABR1UW13_9PEZI</name>
<sequence>MTSEKAQYWQNQALGGVNLGRATYEAGEVREPLGRIIDSIAAISGADLDTAKTHVHLKISIAPPAFGSCICPAPIDATRCALPTRWHHSRPCARKPRHCFRKWVAQLQTSPSIFLHSILFPNKVSNHQAYAGDLQDSSKPSLGSLPSPLWLLLRWLATLFYMKKSRVEKMDPSILKTEEQVAKVNTKVDQQVNDLQGIRQIVKSWKKA</sequence>